<feature type="coiled-coil region" evidence="1">
    <location>
        <begin position="96"/>
        <end position="137"/>
    </location>
</feature>
<dbReference type="Proteomes" id="UP000242715">
    <property type="component" value="Unassembled WGS sequence"/>
</dbReference>
<evidence type="ECO:0000256" key="1">
    <source>
        <dbReference type="SAM" id="Coils"/>
    </source>
</evidence>
<dbReference type="AlphaFoldDB" id="A0A1B5Z7R3"/>
<evidence type="ECO:0000313" key="3">
    <source>
        <dbReference type="EMBL" id="GAU10141.1"/>
    </source>
</evidence>
<evidence type="ECO:0000256" key="2">
    <source>
        <dbReference type="SAM" id="MobiDB-lite"/>
    </source>
</evidence>
<protein>
    <submittedName>
        <fullName evidence="3">Uncharacterized protein</fullName>
    </submittedName>
</protein>
<reference evidence="4" key="1">
    <citation type="journal article" date="2017" name="Front. Plant Sci.">
        <title>Climate Clever Clovers: New Paradigm to Reduce the Environmental Footprint of Ruminants by Breeding Low Methanogenic Forages Utilizing Haplotype Variation.</title>
        <authorList>
            <person name="Kaur P."/>
            <person name="Appels R."/>
            <person name="Bayer P.E."/>
            <person name="Keeble-Gagnere G."/>
            <person name="Wang J."/>
            <person name="Hirakawa H."/>
            <person name="Shirasawa K."/>
            <person name="Vercoe P."/>
            <person name="Stefanova K."/>
            <person name="Durmic Z."/>
            <person name="Nichols P."/>
            <person name="Revell C."/>
            <person name="Isobe S.N."/>
            <person name="Edwards D."/>
            <person name="Erskine W."/>
        </authorList>
    </citation>
    <scope>NUCLEOTIDE SEQUENCE [LARGE SCALE GENOMIC DNA]</scope>
    <source>
        <strain evidence="4">cv. Daliak</strain>
    </source>
</reference>
<keyword evidence="4" id="KW-1185">Reference proteome</keyword>
<dbReference type="EMBL" id="BCLP01043890">
    <property type="protein sequence ID" value="GAU10141.1"/>
    <property type="molecule type" value="Genomic_DNA"/>
</dbReference>
<comment type="caution">
    <text evidence="3">The sequence shown here is derived from an EMBL/GenBank/DDBJ whole genome shotgun (WGS) entry which is preliminary data.</text>
</comment>
<sequence>EVTGDQRPPKHARVEGGGSMVSGPHKLIPGKAAEEFVLPPAMGHDCLLDGKIVVKISDADQTILASMGPESLRNVVADSSVAVFKLLKVATFLNDLASQTKACADAKGKVTKLEKELHDAKEEEGKLKEKVGELEEKLSSLTLTSTTDEEEKKVDPTGTYAKFSRADLIAKIYEVRDLQIEVASSSFQNALAQLQVLNPGI</sequence>
<accession>A0A1B5Z7R3</accession>
<evidence type="ECO:0000313" key="4">
    <source>
        <dbReference type="Proteomes" id="UP000242715"/>
    </source>
</evidence>
<keyword evidence="1" id="KW-0175">Coiled coil</keyword>
<gene>
    <name evidence="3" type="ORF">TSUD_420050</name>
</gene>
<name>A0A1B5Z7R3_TRISU</name>
<feature type="region of interest" description="Disordered" evidence="2">
    <location>
        <begin position="1"/>
        <end position="25"/>
    </location>
</feature>
<feature type="non-terminal residue" evidence="3">
    <location>
        <position position="1"/>
    </location>
</feature>
<proteinExistence type="predicted"/>
<organism evidence="3 4">
    <name type="scientific">Trifolium subterraneum</name>
    <name type="common">Subterranean clover</name>
    <dbReference type="NCBI Taxonomy" id="3900"/>
    <lineage>
        <taxon>Eukaryota</taxon>
        <taxon>Viridiplantae</taxon>
        <taxon>Streptophyta</taxon>
        <taxon>Embryophyta</taxon>
        <taxon>Tracheophyta</taxon>
        <taxon>Spermatophyta</taxon>
        <taxon>Magnoliopsida</taxon>
        <taxon>eudicotyledons</taxon>
        <taxon>Gunneridae</taxon>
        <taxon>Pentapetalae</taxon>
        <taxon>rosids</taxon>
        <taxon>fabids</taxon>
        <taxon>Fabales</taxon>
        <taxon>Fabaceae</taxon>
        <taxon>Papilionoideae</taxon>
        <taxon>50 kb inversion clade</taxon>
        <taxon>NPAAA clade</taxon>
        <taxon>Hologalegina</taxon>
        <taxon>IRL clade</taxon>
        <taxon>Trifolieae</taxon>
        <taxon>Trifolium</taxon>
    </lineage>
</organism>